<dbReference type="STRING" id="1563681.BFP71_02645"/>
<dbReference type="EMBL" id="MDGQ01000003">
    <property type="protein sequence ID" value="OEK06587.1"/>
    <property type="molecule type" value="Genomic_DNA"/>
</dbReference>
<dbReference type="Proteomes" id="UP000095552">
    <property type="component" value="Unassembled WGS sequence"/>
</dbReference>
<gene>
    <name evidence="3" type="ORF">BFP71_02645</name>
</gene>
<reference evidence="3 4" key="1">
    <citation type="submission" date="2016-08" db="EMBL/GenBank/DDBJ databases">
        <title>Draft genome of Fabibacter sp. strain SK-8.</title>
        <authorList>
            <person name="Wong S.-K."/>
            <person name="Hamasaki K."/>
            <person name="Yoshizawa S."/>
        </authorList>
    </citation>
    <scope>NUCLEOTIDE SEQUENCE [LARGE SCALE GENOMIC DNA]</scope>
    <source>
        <strain evidence="3 4">SK-8</strain>
    </source>
</reference>
<sequence length="301" mass="33746">MKIIKIYITALFIACIGQLAQAQVKGNGQTEMRAFDMKNIEKIVFNVTVDAEIDLSSSSELFVGVDNNLFDHMIIKQKGNTLHIDQKDWIEPTENIKVIFGAQGLKKLKNTAWGHIRLINVNQESFDAQMNVGTLQMIGKLKEVTVTTNSGKVDLNKLQAEKAKTTINGNGRIIVNADEINYKGESFGQLIYLGSPELNAKSTNADFTVTEYEQFLNQEKTPVEFVEVKLKNNTLRRRHIKFQGPVEKPFGYGAPIGPKAVKKETLPVGTRIYQETTLGKDKLLITISKENEGQVLKLFKE</sequence>
<dbReference type="Pfam" id="PF10988">
    <property type="entry name" value="DUF2807"/>
    <property type="match status" value="1"/>
</dbReference>
<evidence type="ECO:0000256" key="1">
    <source>
        <dbReference type="SAM" id="SignalP"/>
    </source>
</evidence>
<comment type="caution">
    <text evidence="3">The sequence shown here is derived from an EMBL/GenBank/DDBJ whole genome shotgun (WGS) entry which is preliminary data.</text>
</comment>
<keyword evidence="1" id="KW-0732">Signal</keyword>
<protein>
    <recommendedName>
        <fullName evidence="2">Putative auto-transporter adhesin head GIN domain-containing protein</fullName>
    </recommendedName>
</protein>
<dbReference type="InterPro" id="IPR021255">
    <property type="entry name" value="DUF2807"/>
</dbReference>
<feature type="domain" description="Putative auto-transporter adhesin head GIN" evidence="2">
    <location>
        <begin position="41"/>
        <end position="131"/>
    </location>
</feature>
<evidence type="ECO:0000259" key="2">
    <source>
        <dbReference type="Pfam" id="PF10988"/>
    </source>
</evidence>
<organism evidence="3 4">
    <name type="scientific">Roseivirga misakiensis</name>
    <dbReference type="NCBI Taxonomy" id="1563681"/>
    <lineage>
        <taxon>Bacteria</taxon>
        <taxon>Pseudomonadati</taxon>
        <taxon>Bacteroidota</taxon>
        <taxon>Cytophagia</taxon>
        <taxon>Cytophagales</taxon>
        <taxon>Roseivirgaceae</taxon>
        <taxon>Roseivirga</taxon>
    </lineage>
</organism>
<dbReference type="OrthoDB" id="1199610at2"/>
<evidence type="ECO:0000313" key="3">
    <source>
        <dbReference type="EMBL" id="OEK06587.1"/>
    </source>
</evidence>
<proteinExistence type="predicted"/>
<dbReference type="RefSeq" id="WP_069833899.1">
    <property type="nucleotide sequence ID" value="NZ_MDGQ01000003.1"/>
</dbReference>
<feature type="signal peptide" evidence="1">
    <location>
        <begin position="1"/>
        <end position="22"/>
    </location>
</feature>
<name>A0A1E5T5K3_9BACT</name>
<evidence type="ECO:0000313" key="4">
    <source>
        <dbReference type="Proteomes" id="UP000095552"/>
    </source>
</evidence>
<dbReference type="AlphaFoldDB" id="A0A1E5T5K3"/>
<dbReference type="Gene3D" id="2.160.20.120">
    <property type="match status" value="1"/>
</dbReference>
<feature type="chain" id="PRO_5009185999" description="Putative auto-transporter adhesin head GIN domain-containing protein" evidence="1">
    <location>
        <begin position="23"/>
        <end position="301"/>
    </location>
</feature>
<keyword evidence="4" id="KW-1185">Reference proteome</keyword>
<accession>A0A1E5T5K3</accession>